<gene>
    <name evidence="1" type="ORF">GGQ80_000767</name>
</gene>
<organism evidence="1 2">
    <name type="scientific">Sphingomonas jinjuensis</name>
    <dbReference type="NCBI Taxonomy" id="535907"/>
    <lineage>
        <taxon>Bacteria</taxon>
        <taxon>Pseudomonadati</taxon>
        <taxon>Pseudomonadota</taxon>
        <taxon>Alphaproteobacteria</taxon>
        <taxon>Sphingomonadales</taxon>
        <taxon>Sphingomonadaceae</taxon>
        <taxon>Sphingomonas</taxon>
    </lineage>
</organism>
<evidence type="ECO:0000313" key="2">
    <source>
        <dbReference type="Proteomes" id="UP000529795"/>
    </source>
</evidence>
<dbReference type="EMBL" id="JACIEV010000002">
    <property type="protein sequence ID" value="MBB4152879.1"/>
    <property type="molecule type" value="Genomic_DNA"/>
</dbReference>
<name>A0A840F507_9SPHN</name>
<accession>A0A840F507</accession>
<dbReference type="AlphaFoldDB" id="A0A840F507"/>
<sequence length="280" mass="29796">MPERVIPTKTAVALAAQYSPATTIPIFMDEDAERGGMDQRQYRDMVVQTNMGAIDARYADFRAQLSSEGRGSSFGFDVAVLGLTTGAAIAKKMIASRLSAAAALFAGTKFAVDKNLYFEKTLPAIVAAMDTARLKVKTRIAENLKKSAADYPLQTAFSDLSDLEITPSIDVAVGEVVAAASSTRSEAEKTYNLAKEACSTGEDRVAGNSRIFRFAKGLASANKRTELDGLATIAGVKDVTGTPADVLQRIRDRLVSDICSNKELDAIIAAAKAEPWGSTI</sequence>
<evidence type="ECO:0000313" key="1">
    <source>
        <dbReference type="EMBL" id="MBB4152879.1"/>
    </source>
</evidence>
<proteinExistence type="predicted"/>
<keyword evidence="2" id="KW-1185">Reference proteome</keyword>
<protein>
    <submittedName>
        <fullName evidence="1">Uncharacterized protein</fullName>
    </submittedName>
</protein>
<dbReference type="Proteomes" id="UP000529795">
    <property type="component" value="Unassembled WGS sequence"/>
</dbReference>
<dbReference type="RefSeq" id="WP_183982576.1">
    <property type="nucleotide sequence ID" value="NZ_JACIEV010000002.1"/>
</dbReference>
<comment type="caution">
    <text evidence="1">The sequence shown here is derived from an EMBL/GenBank/DDBJ whole genome shotgun (WGS) entry which is preliminary data.</text>
</comment>
<reference evidence="1 2" key="1">
    <citation type="submission" date="2020-08" db="EMBL/GenBank/DDBJ databases">
        <title>Genomic Encyclopedia of Type Strains, Phase IV (KMG-IV): sequencing the most valuable type-strain genomes for metagenomic binning, comparative biology and taxonomic classification.</title>
        <authorList>
            <person name="Goeker M."/>
        </authorList>
    </citation>
    <scope>NUCLEOTIDE SEQUENCE [LARGE SCALE GENOMIC DNA]</scope>
    <source>
        <strain evidence="1 2">YC6723</strain>
    </source>
</reference>